<keyword evidence="1" id="KW-0812">Transmembrane</keyword>
<sequence length="559" mass="60007">MGWSFRKSVKVAPGIRVNFSKSGISTSIGVKGLTYNTRGRVTASIPGTGIRFTQQLHSQRTSRPIGSVVAGSRRIDSVNTERLSKRVQATLDFVLMVQNRTSAALVRYFISHGVHVAADDLSDAVTLEEHQPFLETLSREFEVTTRAIRLALDIGSISLAEKEKAMPAVYEIERKCAEHQGTLGDLGVASTTLLSTVRTWPKPPALMAPLVVGLVGCFILAYSVPAGLLLAAAALVYGGYSAVTFTRRKEVIAAAIDNANQWFDSLLRVEITPRPALKVRNDFVPLKAVGAGAVILLAGAYALVVPSHQSNNQNGAPVQASADAPAAATASRPDGTFSWLVGKYPSDVVNDRRFRAAFKGISRSDWAKISERLTVTNSAGIQSKDGYLVGAGCMAHACSSDQAAFVISEATGKGDFVLIETPGSSSSAVVRTYQWPGLPINKTPLANWAQQSGANIGNQVTAPPAPSQQTSFDCTKARSDAEHIICSDAELAAADLQLAAIYAKAKAAATDPVAFKERTRTQWNYRERQCHDRECVARWYDDQRVVLTEIANTGQATTQ</sequence>
<evidence type="ECO:0000256" key="1">
    <source>
        <dbReference type="SAM" id="Phobius"/>
    </source>
</evidence>
<reference evidence="3" key="1">
    <citation type="submission" date="2015-10" db="EMBL/GenBank/DDBJ databases">
        <authorList>
            <person name="Gilbert D.G."/>
        </authorList>
    </citation>
    <scope>NUCLEOTIDE SEQUENCE</scope>
    <source>
        <strain evidence="3">Phyl III-seqv23</strain>
    </source>
</reference>
<feature type="domain" description="DUF4236" evidence="2">
    <location>
        <begin position="3"/>
        <end position="53"/>
    </location>
</feature>
<feature type="transmembrane region" description="Helical" evidence="1">
    <location>
        <begin position="228"/>
        <end position="246"/>
    </location>
</feature>
<dbReference type="AlphaFoldDB" id="A0A0S4W8R1"/>
<gene>
    <name evidence="3" type="ORF">TO10_v1_10089</name>
</gene>
<evidence type="ECO:0000313" key="3">
    <source>
        <dbReference type="EMBL" id="CUV43188.1"/>
    </source>
</evidence>
<dbReference type="EMBL" id="LN899827">
    <property type="protein sequence ID" value="CUV43188.1"/>
    <property type="molecule type" value="Genomic_DNA"/>
</dbReference>
<name>A0A0S4W8R1_RALSL</name>
<keyword evidence="1" id="KW-1133">Transmembrane helix</keyword>
<keyword evidence="1" id="KW-0472">Membrane</keyword>
<evidence type="ECO:0000259" key="2">
    <source>
        <dbReference type="Pfam" id="PF14020"/>
    </source>
</evidence>
<dbReference type="Pfam" id="PF14020">
    <property type="entry name" value="DUF4236"/>
    <property type="match status" value="1"/>
</dbReference>
<organism evidence="3">
    <name type="scientific">Ralstonia solanacearum</name>
    <name type="common">Pseudomonas solanacearum</name>
    <dbReference type="NCBI Taxonomy" id="305"/>
    <lineage>
        <taxon>Bacteria</taxon>
        <taxon>Pseudomonadati</taxon>
        <taxon>Pseudomonadota</taxon>
        <taxon>Betaproteobacteria</taxon>
        <taxon>Burkholderiales</taxon>
        <taxon>Burkholderiaceae</taxon>
        <taxon>Ralstonia</taxon>
        <taxon>Ralstonia solanacearum species complex</taxon>
    </lineage>
</organism>
<proteinExistence type="predicted"/>
<dbReference type="InterPro" id="IPR025330">
    <property type="entry name" value="DUF4236"/>
</dbReference>
<feature type="transmembrane region" description="Helical" evidence="1">
    <location>
        <begin position="284"/>
        <end position="304"/>
    </location>
</feature>
<protein>
    <recommendedName>
        <fullName evidence="2">DUF4236 domain-containing protein</fullName>
    </recommendedName>
</protein>
<accession>A0A0S4W8R1</accession>